<keyword evidence="2" id="KW-1185">Reference proteome</keyword>
<evidence type="ECO:0000313" key="2">
    <source>
        <dbReference type="Proteomes" id="UP000324222"/>
    </source>
</evidence>
<accession>A0A5B7EBN5</accession>
<protein>
    <submittedName>
        <fullName evidence="1">Uncharacterized protein</fullName>
    </submittedName>
</protein>
<dbReference type="AlphaFoldDB" id="A0A5B7EBN5"/>
<name>A0A5B7EBN5_PORTR</name>
<evidence type="ECO:0000313" key="1">
    <source>
        <dbReference type="EMBL" id="MPC30775.1"/>
    </source>
</evidence>
<organism evidence="1 2">
    <name type="scientific">Portunus trituberculatus</name>
    <name type="common">Swimming crab</name>
    <name type="synonym">Neptunus trituberculatus</name>
    <dbReference type="NCBI Taxonomy" id="210409"/>
    <lineage>
        <taxon>Eukaryota</taxon>
        <taxon>Metazoa</taxon>
        <taxon>Ecdysozoa</taxon>
        <taxon>Arthropoda</taxon>
        <taxon>Crustacea</taxon>
        <taxon>Multicrustacea</taxon>
        <taxon>Malacostraca</taxon>
        <taxon>Eumalacostraca</taxon>
        <taxon>Eucarida</taxon>
        <taxon>Decapoda</taxon>
        <taxon>Pleocyemata</taxon>
        <taxon>Brachyura</taxon>
        <taxon>Eubrachyura</taxon>
        <taxon>Portunoidea</taxon>
        <taxon>Portunidae</taxon>
        <taxon>Portuninae</taxon>
        <taxon>Portunus</taxon>
    </lineage>
</organism>
<dbReference type="EMBL" id="VSRR010002317">
    <property type="protein sequence ID" value="MPC30775.1"/>
    <property type="molecule type" value="Genomic_DNA"/>
</dbReference>
<reference evidence="1 2" key="1">
    <citation type="submission" date="2019-05" db="EMBL/GenBank/DDBJ databases">
        <title>Another draft genome of Portunus trituberculatus and its Hox gene families provides insights of decapod evolution.</title>
        <authorList>
            <person name="Jeong J.-H."/>
            <person name="Song I."/>
            <person name="Kim S."/>
            <person name="Choi T."/>
            <person name="Kim D."/>
            <person name="Ryu S."/>
            <person name="Kim W."/>
        </authorList>
    </citation>
    <scope>NUCLEOTIDE SEQUENCE [LARGE SCALE GENOMIC DNA]</scope>
    <source>
        <tissue evidence="1">Muscle</tissue>
    </source>
</reference>
<dbReference type="Proteomes" id="UP000324222">
    <property type="component" value="Unassembled WGS sequence"/>
</dbReference>
<sequence>MIRYWSISPQSGQSVGSVLASLTTFCSDWLAGSDVRKPAERGSQSRGSEQWFSRAWRRTEPACASL</sequence>
<proteinExistence type="predicted"/>
<comment type="caution">
    <text evidence="1">The sequence shown here is derived from an EMBL/GenBank/DDBJ whole genome shotgun (WGS) entry which is preliminary data.</text>
</comment>
<gene>
    <name evidence="1" type="ORF">E2C01_024044</name>
</gene>